<keyword evidence="1" id="KW-0472">Membrane</keyword>
<gene>
    <name evidence="2" type="ORF">Naga_101554g1</name>
</gene>
<proteinExistence type="predicted"/>
<organism evidence="2 3">
    <name type="scientific">Nannochloropsis gaditana</name>
    <dbReference type="NCBI Taxonomy" id="72520"/>
    <lineage>
        <taxon>Eukaryota</taxon>
        <taxon>Sar</taxon>
        <taxon>Stramenopiles</taxon>
        <taxon>Ochrophyta</taxon>
        <taxon>Eustigmatophyceae</taxon>
        <taxon>Eustigmatales</taxon>
        <taxon>Monodopsidaceae</taxon>
        <taxon>Nannochloropsis</taxon>
    </lineage>
</organism>
<keyword evidence="1" id="KW-0812">Transmembrane</keyword>
<evidence type="ECO:0000313" key="3">
    <source>
        <dbReference type="Proteomes" id="UP000019335"/>
    </source>
</evidence>
<name>W7UCD0_9STRA</name>
<evidence type="ECO:0000313" key="2">
    <source>
        <dbReference type="EMBL" id="EWM30634.1"/>
    </source>
</evidence>
<comment type="caution">
    <text evidence="2">The sequence shown here is derived from an EMBL/GenBank/DDBJ whole genome shotgun (WGS) entry which is preliminary data.</text>
</comment>
<dbReference type="AlphaFoldDB" id="W7UCD0"/>
<reference evidence="2 3" key="1">
    <citation type="journal article" date="2014" name="Mol. Plant">
        <title>Chromosome Scale Genome Assembly and Transcriptome Profiling of Nannochloropsis gaditana in Nitrogen Depletion.</title>
        <authorList>
            <person name="Corteggiani Carpinelli E."/>
            <person name="Telatin A."/>
            <person name="Vitulo N."/>
            <person name="Forcato C."/>
            <person name="D'Angelo M."/>
            <person name="Schiavon R."/>
            <person name="Vezzi A."/>
            <person name="Giacometti G.M."/>
            <person name="Morosinotto T."/>
            <person name="Valle G."/>
        </authorList>
    </citation>
    <scope>NUCLEOTIDE SEQUENCE [LARGE SCALE GENOMIC DNA]</scope>
    <source>
        <strain evidence="2 3">B-31</strain>
    </source>
</reference>
<evidence type="ECO:0000256" key="1">
    <source>
        <dbReference type="SAM" id="Phobius"/>
    </source>
</evidence>
<keyword evidence="3" id="KW-1185">Reference proteome</keyword>
<sequence length="219" mass="23777">MGTEASSWQAQKCASCGQQPAWLGTPSSAQAVPPYLSPQPLLSPSFLDRSKAGTGDKGDHGLLTFPFVWRRQQQREVRPSFYHHFVGLGLACGGDILPPPVSPPPISASLRRCLSASFSTTSPCFFVVLFFSVVAVFLWGPWTYLPSTLHPLGQALSSLTGGCHPEDFERLGRAVWVADPAFARKLGFCSEPLSNKCITSRRTSPCASFRTVATTSWSR</sequence>
<dbReference type="EMBL" id="AZIL01000013">
    <property type="protein sequence ID" value="EWM30634.1"/>
    <property type="molecule type" value="Genomic_DNA"/>
</dbReference>
<keyword evidence="1" id="KW-1133">Transmembrane helix</keyword>
<protein>
    <submittedName>
        <fullName evidence="2">Uncharacterized protein</fullName>
    </submittedName>
</protein>
<dbReference type="Proteomes" id="UP000019335">
    <property type="component" value="Chromosome 1"/>
</dbReference>
<feature type="transmembrane region" description="Helical" evidence="1">
    <location>
        <begin position="125"/>
        <end position="145"/>
    </location>
</feature>
<accession>W7UCD0</accession>